<comment type="caution">
    <text evidence="2">The sequence shown here is derived from an EMBL/GenBank/DDBJ whole genome shotgun (WGS) entry which is preliminary data.</text>
</comment>
<dbReference type="InterPro" id="IPR011059">
    <property type="entry name" value="Metal-dep_hydrolase_composite"/>
</dbReference>
<sequence>MKTIFKNGKVFSCAGQNHDAEIHSCMIVCDEWVEFFGEKNDSALSETGEEPFHIIDLQNRMVLPGFIDGHMHLLLLGSALQKIDLASCKTLDDIRHVIRSAAQADPHAARILCRGWMHSMMEAALAELKLQYMLDPAGGVIHRDESGKATGLLSEAATMTAVWPFLAKAASMGDKLKSVREAIKTYKTAGYTGVIDMTMDENGWEALEELRSKEELSIHLAAYWLISPSKH</sequence>
<dbReference type="Gene3D" id="3.20.20.140">
    <property type="entry name" value="Metal-dependent hydrolases"/>
    <property type="match status" value="1"/>
</dbReference>
<feature type="domain" description="Amidohydrolase 3" evidence="1">
    <location>
        <begin position="54"/>
        <end position="125"/>
    </location>
</feature>
<dbReference type="PANTHER" id="PTHR22642">
    <property type="entry name" value="IMIDAZOLONEPROPIONASE"/>
    <property type="match status" value="1"/>
</dbReference>
<dbReference type="InterPro" id="IPR013108">
    <property type="entry name" value="Amidohydro_3"/>
</dbReference>
<dbReference type="SUPFAM" id="SSF51338">
    <property type="entry name" value="Composite domain of metallo-dependent hydrolases"/>
    <property type="match status" value="1"/>
</dbReference>
<dbReference type="EMBL" id="JASNWA010000007">
    <property type="protein sequence ID" value="KAK3173250.1"/>
    <property type="molecule type" value="Genomic_DNA"/>
</dbReference>
<dbReference type="PANTHER" id="PTHR22642:SF20">
    <property type="entry name" value="AMIDOHYDROLASE 3 DOMAIN-CONTAINING PROTEIN"/>
    <property type="match status" value="1"/>
</dbReference>
<evidence type="ECO:0000313" key="3">
    <source>
        <dbReference type="Proteomes" id="UP001276659"/>
    </source>
</evidence>
<dbReference type="GO" id="GO:0016810">
    <property type="term" value="F:hydrolase activity, acting on carbon-nitrogen (but not peptide) bonds"/>
    <property type="evidence" value="ECO:0007669"/>
    <property type="project" value="InterPro"/>
</dbReference>
<dbReference type="Gene3D" id="2.30.40.10">
    <property type="entry name" value="Urease, subunit C, domain 1"/>
    <property type="match status" value="1"/>
</dbReference>
<dbReference type="SUPFAM" id="SSF51556">
    <property type="entry name" value="Metallo-dependent hydrolases"/>
    <property type="match status" value="1"/>
</dbReference>
<name>A0AAD9Z890_9LECA</name>
<proteinExistence type="predicted"/>
<dbReference type="Proteomes" id="UP001276659">
    <property type="component" value="Unassembled WGS sequence"/>
</dbReference>
<dbReference type="InterPro" id="IPR032466">
    <property type="entry name" value="Metal_Hydrolase"/>
</dbReference>
<accession>A0AAD9Z890</accession>
<organism evidence="2 3">
    <name type="scientific">Lepraria neglecta</name>
    <dbReference type="NCBI Taxonomy" id="209136"/>
    <lineage>
        <taxon>Eukaryota</taxon>
        <taxon>Fungi</taxon>
        <taxon>Dikarya</taxon>
        <taxon>Ascomycota</taxon>
        <taxon>Pezizomycotina</taxon>
        <taxon>Lecanoromycetes</taxon>
        <taxon>OSLEUM clade</taxon>
        <taxon>Lecanoromycetidae</taxon>
        <taxon>Lecanorales</taxon>
        <taxon>Lecanorineae</taxon>
        <taxon>Stereocaulaceae</taxon>
        <taxon>Lepraria</taxon>
    </lineage>
</organism>
<keyword evidence="3" id="KW-1185">Reference proteome</keyword>
<protein>
    <recommendedName>
        <fullName evidence="1">Amidohydrolase 3 domain-containing protein</fullName>
    </recommendedName>
</protein>
<gene>
    <name evidence="2" type="ORF">OEA41_006579</name>
</gene>
<evidence type="ECO:0000259" key="1">
    <source>
        <dbReference type="Pfam" id="PF07969"/>
    </source>
</evidence>
<reference evidence="2" key="1">
    <citation type="submission" date="2022-11" db="EMBL/GenBank/DDBJ databases">
        <title>Chromosomal genome sequence assembly and mating type (MAT) locus characterization of the leprose asexual lichenized fungus Lepraria neglecta (Nyl.) Erichsen.</title>
        <authorList>
            <person name="Allen J.L."/>
            <person name="Pfeffer B."/>
        </authorList>
    </citation>
    <scope>NUCLEOTIDE SEQUENCE</scope>
    <source>
        <strain evidence="2">Allen 5258</strain>
    </source>
</reference>
<dbReference type="AlphaFoldDB" id="A0AAD9Z890"/>
<dbReference type="Pfam" id="PF07969">
    <property type="entry name" value="Amidohydro_3"/>
    <property type="match status" value="1"/>
</dbReference>
<dbReference type="Gene3D" id="3.10.310.70">
    <property type="match status" value="1"/>
</dbReference>
<evidence type="ECO:0000313" key="2">
    <source>
        <dbReference type="EMBL" id="KAK3173250.1"/>
    </source>
</evidence>